<keyword evidence="1" id="KW-0812">Transmembrane</keyword>
<feature type="transmembrane region" description="Helical" evidence="1">
    <location>
        <begin position="78"/>
        <end position="99"/>
    </location>
</feature>
<comment type="caution">
    <text evidence="2">The sequence shown here is derived from an EMBL/GenBank/DDBJ whole genome shotgun (WGS) entry which is preliminary data.</text>
</comment>
<evidence type="ECO:0000256" key="1">
    <source>
        <dbReference type="SAM" id="Phobius"/>
    </source>
</evidence>
<sequence>MEGPDIPTATIAVATDVSDAITAYSVAATVGFAKAAQSSTTKYAAETLSIRSNIKFLASIVSITESCSGDIIKYVFEFLQFHAVALCLISLLLSDIVLFRIV</sequence>
<dbReference type="Proteomes" id="UP001358586">
    <property type="component" value="Chromosome 9"/>
</dbReference>
<evidence type="ECO:0000313" key="2">
    <source>
        <dbReference type="EMBL" id="KAK5802587.1"/>
    </source>
</evidence>
<evidence type="ECO:0000313" key="3">
    <source>
        <dbReference type="Proteomes" id="UP001358586"/>
    </source>
</evidence>
<accession>A0ABR0NMN0</accession>
<proteinExistence type="predicted"/>
<dbReference type="EMBL" id="JARKNE010000009">
    <property type="protein sequence ID" value="KAK5802587.1"/>
    <property type="molecule type" value="Genomic_DNA"/>
</dbReference>
<keyword evidence="1" id="KW-0472">Membrane</keyword>
<protein>
    <submittedName>
        <fullName evidence="2">Uncharacterized protein</fullName>
    </submittedName>
</protein>
<name>A0ABR0NMN0_GOSAR</name>
<gene>
    <name evidence="2" type="ORF">PVK06_030193</name>
</gene>
<keyword evidence="1" id="KW-1133">Transmembrane helix</keyword>
<organism evidence="2 3">
    <name type="scientific">Gossypium arboreum</name>
    <name type="common">Tree cotton</name>
    <name type="synonym">Gossypium nanking</name>
    <dbReference type="NCBI Taxonomy" id="29729"/>
    <lineage>
        <taxon>Eukaryota</taxon>
        <taxon>Viridiplantae</taxon>
        <taxon>Streptophyta</taxon>
        <taxon>Embryophyta</taxon>
        <taxon>Tracheophyta</taxon>
        <taxon>Spermatophyta</taxon>
        <taxon>Magnoliopsida</taxon>
        <taxon>eudicotyledons</taxon>
        <taxon>Gunneridae</taxon>
        <taxon>Pentapetalae</taxon>
        <taxon>rosids</taxon>
        <taxon>malvids</taxon>
        <taxon>Malvales</taxon>
        <taxon>Malvaceae</taxon>
        <taxon>Malvoideae</taxon>
        <taxon>Gossypium</taxon>
    </lineage>
</organism>
<keyword evidence="3" id="KW-1185">Reference proteome</keyword>
<reference evidence="2 3" key="1">
    <citation type="submission" date="2023-03" db="EMBL/GenBank/DDBJ databases">
        <title>WGS of Gossypium arboreum.</title>
        <authorList>
            <person name="Yu D."/>
        </authorList>
    </citation>
    <scope>NUCLEOTIDE SEQUENCE [LARGE SCALE GENOMIC DNA]</scope>
    <source>
        <tissue evidence="2">Leaf</tissue>
    </source>
</reference>